<sequence length="745" mass="77305">MKNLHVPVVVAGAAMFGLFASHSLLSQTLSKQFVVPQQLSGVTSTLIGVGDLNGDGRPDILYQNSAQIATGNGTFKTIAESITFPQGSILADVNGDKKLDVVVAVPADEQCDYNPDGSSYCNINSDAMLKVYFGNGDGTFRTGTSFDLGQEGANLATLAMVDVNGDGKPDAIVTFVGYSEDPASQDGFVLLNDGTGNFKLAQGTYGYRPVLASGDFNGDGKIDLAVGLGPTILYGKGDGTFTTGASYSLNANAAVVGDFNHDGHLDLAVSNYTTGIYTLWGQTGGTLAAPKLIFPFGASYIQAADLNHDGYLDLIAASSSSFDVYTNQRNGTFSSPRVFAASGNSFYPSQFGLADFNRDGYLDIAFQNQVAYGTSGASFNDPIVTQSAYAGGVVSADFNSDGIDDVAIMNFSTGAVTVFTGSGKGYFNAGKTYATPIISGNIAVGDVNGDGVKDIVVTRGIQSPVTNADDVSVLLGNADGTFRSAISSKILGGPAPYTYNRQSFAVDVNHDGKADLIGYWGVALGKGDGTFSAPKPFPSQALPVIALAVGDINHDGNEDIMVAESTNASIFTLVGDGHGNFTVKNTEKLNYTHPQINALTLGDINGDGSLDLIYDYSASPTVGSYDRIVVEFNDGSGTFGNAVGVRLPYEGSAAYNTLLVDDFNRDGKMDILDVMGGGYVYQPTSGDSILINGTGGGGLAAPQYFPLQMIDGVALDINGDGAPDLAGPSLDNVGVERVLNTGAKQ</sequence>
<dbReference type="EMBL" id="CP121196">
    <property type="protein sequence ID" value="XBH19615.1"/>
    <property type="molecule type" value="Genomic_DNA"/>
</dbReference>
<keyword evidence="1" id="KW-0732">Signal</keyword>
<gene>
    <name evidence="2" type="ORF">P8935_09910</name>
</gene>
<proteinExistence type="predicted"/>
<protein>
    <submittedName>
        <fullName evidence="2">VCBS repeat-containing protein</fullName>
    </submittedName>
</protein>
<evidence type="ECO:0000313" key="2">
    <source>
        <dbReference type="EMBL" id="XBH19615.1"/>
    </source>
</evidence>
<dbReference type="PANTHER" id="PTHR46580:SF2">
    <property type="entry name" value="MAM DOMAIN-CONTAINING PROTEIN"/>
    <property type="match status" value="1"/>
</dbReference>
<reference evidence="2" key="1">
    <citation type="submission" date="2023-03" db="EMBL/GenBank/DDBJ databases">
        <title>Edaphobacter sp.</title>
        <authorList>
            <person name="Huber K.J."/>
            <person name="Papendorf J."/>
            <person name="Pilke C."/>
            <person name="Bunk B."/>
            <person name="Sproeer C."/>
            <person name="Pester M."/>
        </authorList>
    </citation>
    <scope>NUCLEOTIDE SEQUENCE</scope>
    <source>
        <strain evidence="2">DSM 110680</strain>
    </source>
</reference>
<name>A0AAU7DPP2_9BACT</name>
<evidence type="ECO:0000256" key="1">
    <source>
        <dbReference type="ARBA" id="ARBA00022729"/>
    </source>
</evidence>
<dbReference type="SUPFAM" id="SSF69318">
    <property type="entry name" value="Integrin alpha N-terminal domain"/>
    <property type="match status" value="2"/>
</dbReference>
<organism evidence="2">
    <name type="scientific">Telmatobacter sp. DSM 110680</name>
    <dbReference type="NCBI Taxonomy" id="3036704"/>
    <lineage>
        <taxon>Bacteria</taxon>
        <taxon>Pseudomonadati</taxon>
        <taxon>Acidobacteriota</taxon>
        <taxon>Terriglobia</taxon>
        <taxon>Terriglobales</taxon>
        <taxon>Acidobacteriaceae</taxon>
        <taxon>Telmatobacter</taxon>
    </lineage>
</organism>
<dbReference type="Gene3D" id="2.130.10.130">
    <property type="entry name" value="Integrin alpha, N-terminal"/>
    <property type="match status" value="5"/>
</dbReference>
<dbReference type="AlphaFoldDB" id="A0AAU7DPP2"/>
<dbReference type="Pfam" id="PF13517">
    <property type="entry name" value="FG-GAP_3"/>
    <property type="match status" value="6"/>
</dbReference>
<dbReference type="PANTHER" id="PTHR46580">
    <property type="entry name" value="SENSOR KINASE-RELATED"/>
    <property type="match status" value="1"/>
</dbReference>
<dbReference type="RefSeq" id="WP_348264834.1">
    <property type="nucleotide sequence ID" value="NZ_CP121196.1"/>
</dbReference>
<dbReference type="InterPro" id="IPR028994">
    <property type="entry name" value="Integrin_alpha_N"/>
</dbReference>
<dbReference type="InterPro" id="IPR013517">
    <property type="entry name" value="FG-GAP"/>
</dbReference>
<accession>A0AAU7DPP2</accession>